<evidence type="ECO:0000313" key="2">
    <source>
        <dbReference type="Proteomes" id="UP000290657"/>
    </source>
</evidence>
<dbReference type="SUPFAM" id="SSF48371">
    <property type="entry name" value="ARM repeat"/>
    <property type="match status" value="1"/>
</dbReference>
<evidence type="ECO:0008006" key="3">
    <source>
        <dbReference type="Google" id="ProtNLM"/>
    </source>
</evidence>
<sequence length="282" mass="32144">MINKKSEKSLALVNGLQENHTVETGIFKKVFLLHYRNQRINGYNFVKENLEKELSARSLPLSLNAASHEKIVLDDFSILTYRKNAYVPTVTLSTLKLTYKNKPIVSLVKRAKFQVAGVEPIIDACYNDAITILFREAVAKLNKTIYGFSLDNSTIQKIQNKIDLGLKNKDNDIYKKVYALGFSNNKNALPFLLNLVDNPDEYVRIASIGTLGLLGGETYLKELVNIYYTSKYWSDKLMALKSIGDIQTTSSIHFLQQEKQKLISPSSIEEEWYLNTINLYLE</sequence>
<gene>
    <name evidence="1" type="ORF">CRV04_12065</name>
</gene>
<dbReference type="InterPro" id="IPR016024">
    <property type="entry name" value="ARM-type_fold"/>
</dbReference>
<name>A0A4Q0XM18_9BACT</name>
<keyword evidence="2" id="KW-1185">Reference proteome</keyword>
<comment type="caution">
    <text evidence="1">The sequence shown here is derived from an EMBL/GenBank/DDBJ whole genome shotgun (WGS) entry which is preliminary data.</text>
</comment>
<reference evidence="1 2" key="1">
    <citation type="submission" date="2017-10" db="EMBL/GenBank/DDBJ databases">
        <title>Genomics of the genus Arcobacter.</title>
        <authorList>
            <person name="Perez-Cataluna A."/>
            <person name="Figueras M.J."/>
        </authorList>
    </citation>
    <scope>NUCLEOTIDE SEQUENCE [LARGE SCALE GENOMIC DNA]</scope>
    <source>
        <strain evidence="1 2">CECT 8987</strain>
    </source>
</reference>
<dbReference type="AlphaFoldDB" id="A0A4Q0XM18"/>
<organism evidence="1 2">
    <name type="scientific">Candidatus Marinarcus aquaticus</name>
    <dbReference type="NCBI Taxonomy" id="2044504"/>
    <lineage>
        <taxon>Bacteria</taxon>
        <taxon>Pseudomonadati</taxon>
        <taxon>Campylobacterota</taxon>
        <taxon>Epsilonproteobacteria</taxon>
        <taxon>Campylobacterales</taxon>
        <taxon>Arcobacteraceae</taxon>
        <taxon>Candidatus Marinarcus</taxon>
    </lineage>
</organism>
<dbReference type="EMBL" id="PDKN01000011">
    <property type="protein sequence ID" value="RXJ54111.1"/>
    <property type="molecule type" value="Genomic_DNA"/>
</dbReference>
<evidence type="ECO:0000313" key="1">
    <source>
        <dbReference type="EMBL" id="RXJ54111.1"/>
    </source>
</evidence>
<dbReference type="Gene3D" id="1.25.10.10">
    <property type="entry name" value="Leucine-rich Repeat Variant"/>
    <property type="match status" value="1"/>
</dbReference>
<proteinExistence type="predicted"/>
<dbReference type="Pfam" id="PF13646">
    <property type="entry name" value="HEAT_2"/>
    <property type="match status" value="1"/>
</dbReference>
<dbReference type="Proteomes" id="UP000290657">
    <property type="component" value="Unassembled WGS sequence"/>
</dbReference>
<dbReference type="InterPro" id="IPR011989">
    <property type="entry name" value="ARM-like"/>
</dbReference>
<protein>
    <recommendedName>
        <fullName evidence="3">HEAT repeat domain-containing protein</fullName>
    </recommendedName>
</protein>
<accession>A0A4Q0XM18</accession>